<proteinExistence type="inferred from homology"/>
<dbReference type="InterPro" id="IPR049163">
    <property type="entry name" value="Pif1-like_2B_dom"/>
</dbReference>
<dbReference type="FunFam" id="3.40.50.300:FF:000805">
    <property type="entry name" value="ATP-dependent DNA helicase PIF1"/>
    <property type="match status" value="1"/>
</dbReference>
<sequence length="630" mass="70278">MPSEDLLNPEVQCSVTIECLNLAGQAIKRRAIRSARLVLGRNEFRELVLLVDDGKLPQRFALREIQLFTRFVRDGKSTIKLLPENVQVLLSNCPMDKLKVFIRTLAIKYEAGKKDAKPVSDRMRLTAGLPRSFETVSPLQARDVELANEQRAKVNVATPVTGRGLQDRGPNGASIGQVKRQRTESSKNCLETGLKRARKPMLSMPTGAKLSTEQSLVLSAVLSGKNVFFTGSAGTGKSYLLKRIVGALPPKSTYATASTGVAACHIGGTTLHAFAGIGSGNVPLEQCVELARRPGVLQHWISCRHLIIDEISMVEGEFFDKLEAVARVVRRRDEPFGGIQLIVCGDFLQLPPVTRAKEGPKFCFQVSDSFLLWGREVEKGGGDTRRYREVKASVSSGVQTRNLKRSLFLWIYELENLKSTKFMKNKSEKGQFPLHRAVARSAGELQTYEAVDSDPMLVKTINRQCPVGQVLQLKKGAQVMLAKNLDVQRGLVNGARGVVVGFQSEAKENISITKKIYIFFFTMNVERYNLKFLKKSTLPGTLLWRTRICKVRGMSLDCVEISLARVFESGQAYVALSRARSLEGLRVLDFDPRIVRADPNVLQFYDRLQKERLLMQSSMDDDAENRDPMR</sequence>
<feature type="domain" description="DNA helicase Pif1-like 2B" evidence="5">
    <location>
        <begin position="459"/>
        <end position="502"/>
    </location>
</feature>
<dbReference type="GO" id="GO:0006281">
    <property type="term" value="P:DNA repair"/>
    <property type="evidence" value="ECO:0007669"/>
    <property type="project" value="UniProtKB-KW"/>
</dbReference>
<dbReference type="HOGENOM" id="CLU_001613_7_1_1"/>
<dbReference type="AlphaFoldDB" id="H2ZUL1"/>
<dbReference type="OMA" id="SSAWESC"/>
<evidence type="ECO:0000259" key="4">
    <source>
        <dbReference type="Pfam" id="PF05970"/>
    </source>
</evidence>
<evidence type="ECO:0000313" key="8">
    <source>
        <dbReference type="Proteomes" id="UP000008672"/>
    </source>
</evidence>
<dbReference type="Gene3D" id="3.40.50.300">
    <property type="entry name" value="P-loop containing nucleotide triphosphate hydrolases"/>
    <property type="match status" value="1"/>
</dbReference>
<feature type="domain" description="PIF1/LRR1 pleckstrin homology" evidence="6">
    <location>
        <begin position="11"/>
        <end position="118"/>
    </location>
</feature>
<dbReference type="Pfam" id="PF05970">
    <property type="entry name" value="PIF1"/>
    <property type="match status" value="1"/>
</dbReference>
<comment type="similarity">
    <text evidence="2">Belongs to the helicase family.</text>
</comment>
<dbReference type="EMBL" id="AFYH01259601">
    <property type="status" value="NOT_ANNOTATED_CDS"/>
    <property type="molecule type" value="Genomic_DNA"/>
</dbReference>
<evidence type="ECO:0000256" key="3">
    <source>
        <dbReference type="SAM" id="MobiDB-lite"/>
    </source>
</evidence>
<dbReference type="GO" id="GO:0016887">
    <property type="term" value="F:ATP hydrolysis activity"/>
    <property type="evidence" value="ECO:0007669"/>
    <property type="project" value="RHEA"/>
</dbReference>
<keyword evidence="2" id="KW-0347">Helicase</keyword>
<dbReference type="eggNOG" id="KOG0987">
    <property type="taxonomic scope" value="Eukaryota"/>
</dbReference>
<keyword evidence="2" id="KW-0547">Nucleotide-binding</keyword>
<reference evidence="7" key="3">
    <citation type="submission" date="2025-09" db="UniProtKB">
        <authorList>
            <consortium name="Ensembl"/>
        </authorList>
    </citation>
    <scope>IDENTIFICATION</scope>
</reference>
<comment type="catalytic activity">
    <reaction evidence="2">
        <text>ATP + H2O = ADP + phosphate + H(+)</text>
        <dbReference type="Rhea" id="RHEA:13065"/>
        <dbReference type="ChEBI" id="CHEBI:15377"/>
        <dbReference type="ChEBI" id="CHEBI:15378"/>
        <dbReference type="ChEBI" id="CHEBI:30616"/>
        <dbReference type="ChEBI" id="CHEBI:43474"/>
        <dbReference type="ChEBI" id="CHEBI:456216"/>
        <dbReference type="EC" id="5.6.2.3"/>
    </reaction>
</comment>
<evidence type="ECO:0000259" key="6">
    <source>
        <dbReference type="Pfam" id="PF25344"/>
    </source>
</evidence>
<reference evidence="7" key="2">
    <citation type="submission" date="2025-08" db="UniProtKB">
        <authorList>
            <consortium name="Ensembl"/>
        </authorList>
    </citation>
    <scope>IDENTIFICATION</scope>
</reference>
<dbReference type="GO" id="GO:0000723">
    <property type="term" value="P:telomere maintenance"/>
    <property type="evidence" value="ECO:0007669"/>
    <property type="project" value="InterPro"/>
</dbReference>
<protein>
    <recommendedName>
        <fullName evidence="2">ATP-dependent DNA helicase</fullName>
        <ecNumber evidence="2">5.6.2.3</ecNumber>
    </recommendedName>
</protein>
<dbReference type="SUPFAM" id="SSF52540">
    <property type="entry name" value="P-loop containing nucleoside triphosphate hydrolases"/>
    <property type="match status" value="2"/>
</dbReference>
<gene>
    <name evidence="7" type="primary">PIF1</name>
</gene>
<accession>H2ZUL1</accession>
<dbReference type="InParanoid" id="H2ZUL1"/>
<dbReference type="Proteomes" id="UP000008672">
    <property type="component" value="Unassembled WGS sequence"/>
</dbReference>
<dbReference type="Pfam" id="PF25344">
    <property type="entry name" value="PH_LRR1"/>
    <property type="match status" value="1"/>
</dbReference>
<feature type="region of interest" description="Disordered" evidence="3">
    <location>
        <begin position="161"/>
        <end position="186"/>
    </location>
</feature>
<dbReference type="STRING" id="7897.ENSLACP00000001082"/>
<keyword evidence="2" id="KW-0378">Hydrolase</keyword>
<keyword evidence="2" id="KW-0227">DNA damage</keyword>
<keyword evidence="8" id="KW-1185">Reference proteome</keyword>
<keyword evidence="1" id="KW-0539">Nucleus</keyword>
<dbReference type="GO" id="GO:0006310">
    <property type="term" value="P:DNA recombination"/>
    <property type="evidence" value="ECO:0007669"/>
    <property type="project" value="UniProtKB-KW"/>
</dbReference>
<dbReference type="PANTHER" id="PTHR47642">
    <property type="entry name" value="ATP-DEPENDENT DNA HELICASE"/>
    <property type="match status" value="1"/>
</dbReference>
<dbReference type="GO" id="GO:0005524">
    <property type="term" value="F:ATP binding"/>
    <property type="evidence" value="ECO:0007669"/>
    <property type="project" value="UniProtKB-KW"/>
</dbReference>
<dbReference type="EMBL" id="AFYH01259596">
    <property type="status" value="NOT_ANNOTATED_CDS"/>
    <property type="molecule type" value="Genomic_DNA"/>
</dbReference>
<dbReference type="Ensembl" id="ENSLACT00000001092.1">
    <property type="protein sequence ID" value="ENSLACP00000001082.1"/>
    <property type="gene ID" value="ENSLACG00000000968.1"/>
</dbReference>
<dbReference type="PANTHER" id="PTHR47642:SF7">
    <property type="entry name" value="ATP-DEPENDENT DNA HELICASE PIF1"/>
    <property type="match status" value="1"/>
</dbReference>
<dbReference type="GeneTree" id="ENSGT00530000063561"/>
<dbReference type="EMBL" id="AFYH01259599">
    <property type="status" value="NOT_ANNOTATED_CDS"/>
    <property type="molecule type" value="Genomic_DNA"/>
</dbReference>
<dbReference type="GO" id="GO:0043139">
    <property type="term" value="F:5'-3' DNA helicase activity"/>
    <property type="evidence" value="ECO:0007669"/>
    <property type="project" value="UniProtKB-EC"/>
</dbReference>
<evidence type="ECO:0000259" key="5">
    <source>
        <dbReference type="Pfam" id="PF21530"/>
    </source>
</evidence>
<feature type="domain" description="DNA helicase Pif1-like DEAD-box helicase" evidence="4">
    <location>
        <begin position="210"/>
        <end position="375"/>
    </location>
</feature>
<reference evidence="8" key="1">
    <citation type="submission" date="2011-08" db="EMBL/GenBank/DDBJ databases">
        <title>The draft genome of Latimeria chalumnae.</title>
        <authorList>
            <person name="Di Palma F."/>
            <person name="Alfoldi J."/>
            <person name="Johnson J."/>
            <person name="Berlin A."/>
            <person name="Gnerre S."/>
            <person name="Jaffe D."/>
            <person name="MacCallum I."/>
            <person name="Young S."/>
            <person name="Walker B.J."/>
            <person name="Lander E."/>
            <person name="Lindblad-Toh K."/>
        </authorList>
    </citation>
    <scope>NUCLEOTIDE SEQUENCE [LARGE SCALE GENOMIC DNA]</scope>
    <source>
        <strain evidence="8">Wild caught</strain>
    </source>
</reference>
<dbReference type="CDD" id="cd18809">
    <property type="entry name" value="SF1_C_RecD"/>
    <property type="match status" value="1"/>
</dbReference>
<keyword evidence="2" id="KW-0067">ATP-binding</keyword>
<dbReference type="EMBL" id="AFYH01259597">
    <property type="status" value="NOT_ANNOTATED_CDS"/>
    <property type="molecule type" value="Genomic_DNA"/>
</dbReference>
<organism evidence="7 8">
    <name type="scientific">Latimeria chalumnae</name>
    <name type="common">Coelacanth</name>
    <dbReference type="NCBI Taxonomy" id="7897"/>
    <lineage>
        <taxon>Eukaryota</taxon>
        <taxon>Metazoa</taxon>
        <taxon>Chordata</taxon>
        <taxon>Craniata</taxon>
        <taxon>Vertebrata</taxon>
        <taxon>Euteleostomi</taxon>
        <taxon>Coelacanthiformes</taxon>
        <taxon>Coelacanthidae</taxon>
        <taxon>Latimeria</taxon>
    </lineage>
</organism>
<evidence type="ECO:0000256" key="2">
    <source>
        <dbReference type="RuleBase" id="RU363044"/>
    </source>
</evidence>
<dbReference type="CDD" id="cd18037">
    <property type="entry name" value="DEXSc_Pif1_like"/>
    <property type="match status" value="1"/>
</dbReference>
<evidence type="ECO:0000256" key="1">
    <source>
        <dbReference type="ARBA" id="ARBA00023242"/>
    </source>
</evidence>
<dbReference type="EMBL" id="AFYH01259598">
    <property type="status" value="NOT_ANNOTATED_CDS"/>
    <property type="molecule type" value="Genomic_DNA"/>
</dbReference>
<dbReference type="EMBL" id="AFYH01259602">
    <property type="status" value="NOT_ANNOTATED_CDS"/>
    <property type="molecule type" value="Genomic_DNA"/>
</dbReference>
<dbReference type="EMBL" id="AFYH01259603">
    <property type="status" value="NOT_ANNOTATED_CDS"/>
    <property type="molecule type" value="Genomic_DNA"/>
</dbReference>
<comment type="cofactor">
    <cofactor evidence="2">
        <name>Mg(2+)</name>
        <dbReference type="ChEBI" id="CHEBI:18420"/>
    </cofactor>
</comment>
<name>H2ZUL1_LATCH</name>
<evidence type="ECO:0000313" key="7">
    <source>
        <dbReference type="Ensembl" id="ENSLACP00000001082.1"/>
    </source>
</evidence>
<dbReference type="InterPro" id="IPR057437">
    <property type="entry name" value="PIF1/LRR1_PH"/>
</dbReference>
<dbReference type="EMBL" id="AFYH01259600">
    <property type="status" value="NOT_ANNOTATED_CDS"/>
    <property type="molecule type" value="Genomic_DNA"/>
</dbReference>
<dbReference type="EC" id="5.6.2.3" evidence="2"/>
<keyword evidence="2" id="KW-0234">DNA repair</keyword>
<keyword evidence="2" id="KW-0233">DNA recombination</keyword>
<dbReference type="Pfam" id="PF21530">
    <property type="entry name" value="Pif1_2B_dom"/>
    <property type="match status" value="1"/>
</dbReference>
<dbReference type="InterPro" id="IPR010285">
    <property type="entry name" value="DNA_helicase_pif1-like_DEAD"/>
</dbReference>
<dbReference type="InterPro" id="IPR051055">
    <property type="entry name" value="PIF1_helicase"/>
</dbReference>
<dbReference type="InterPro" id="IPR027417">
    <property type="entry name" value="P-loop_NTPase"/>
</dbReference>
<dbReference type="FunCoup" id="H2ZUL1">
    <property type="interactions" value="746"/>
</dbReference>